<gene>
    <name evidence="1" type="ORF">BLA3211_07910</name>
</gene>
<organism evidence="1 2">
    <name type="scientific">Burkholderia aenigmatica</name>
    <dbReference type="NCBI Taxonomy" id="2015348"/>
    <lineage>
        <taxon>Bacteria</taxon>
        <taxon>Pseudomonadati</taxon>
        <taxon>Pseudomonadota</taxon>
        <taxon>Betaproteobacteria</taxon>
        <taxon>Burkholderiales</taxon>
        <taxon>Burkholderiaceae</taxon>
        <taxon>Burkholderia</taxon>
        <taxon>Burkholderia cepacia complex</taxon>
    </lineage>
</organism>
<evidence type="ECO:0000313" key="1">
    <source>
        <dbReference type="EMBL" id="CAB3974231.1"/>
    </source>
</evidence>
<name>A0A6J5JSP2_9BURK</name>
<proteinExistence type="predicted"/>
<sequence length="55" mass="6591">MRRKLKDWSSKHGVREYKIVRNTSYVRDLHGDVYELWVKRSEIDVIDAIVRTASN</sequence>
<protein>
    <submittedName>
        <fullName evidence="1">Uncharacterized protein</fullName>
    </submittedName>
</protein>
<evidence type="ECO:0000313" key="2">
    <source>
        <dbReference type="Proteomes" id="UP000494301"/>
    </source>
</evidence>
<accession>A0A6J5JSP2</accession>
<dbReference type="EMBL" id="CABWIL020000045">
    <property type="protein sequence ID" value="CAB3974231.1"/>
    <property type="molecule type" value="Genomic_DNA"/>
</dbReference>
<reference evidence="1 2" key="1">
    <citation type="submission" date="2020-04" db="EMBL/GenBank/DDBJ databases">
        <authorList>
            <person name="Depoorter E."/>
        </authorList>
    </citation>
    <scope>NUCLEOTIDE SEQUENCE [LARGE SCALE GENOMIC DNA]</scope>
    <source>
        <strain evidence="1 2">BCC0217</strain>
    </source>
</reference>
<dbReference type="AlphaFoldDB" id="A0A6J5JSP2"/>
<dbReference type="Proteomes" id="UP000494301">
    <property type="component" value="Unassembled WGS sequence"/>
</dbReference>